<comment type="caution">
    <text evidence="2">The sequence shown here is derived from an EMBL/GenBank/DDBJ whole genome shotgun (WGS) entry which is preliminary data.</text>
</comment>
<name>A0A4C1Y7M7_EUMVA</name>
<evidence type="ECO:0000256" key="1">
    <source>
        <dbReference type="SAM" id="MobiDB-lite"/>
    </source>
</evidence>
<sequence>MSFKDTRRNSDVKERCGLKDDVVTKAQKEIERPEEKKGDAKLSGNSTEHMTINYEITYRYSCSRGAAPWVESPMELHPLSCSTASAVDLEVLVNHK</sequence>
<dbReference type="Proteomes" id="UP000299102">
    <property type="component" value="Unassembled WGS sequence"/>
</dbReference>
<protein>
    <submittedName>
        <fullName evidence="2">Uncharacterized protein</fullName>
    </submittedName>
</protein>
<organism evidence="2 3">
    <name type="scientific">Eumeta variegata</name>
    <name type="common">Bagworm moth</name>
    <name type="synonym">Eumeta japonica</name>
    <dbReference type="NCBI Taxonomy" id="151549"/>
    <lineage>
        <taxon>Eukaryota</taxon>
        <taxon>Metazoa</taxon>
        <taxon>Ecdysozoa</taxon>
        <taxon>Arthropoda</taxon>
        <taxon>Hexapoda</taxon>
        <taxon>Insecta</taxon>
        <taxon>Pterygota</taxon>
        <taxon>Neoptera</taxon>
        <taxon>Endopterygota</taxon>
        <taxon>Lepidoptera</taxon>
        <taxon>Glossata</taxon>
        <taxon>Ditrysia</taxon>
        <taxon>Tineoidea</taxon>
        <taxon>Psychidae</taxon>
        <taxon>Oiketicinae</taxon>
        <taxon>Eumeta</taxon>
    </lineage>
</organism>
<evidence type="ECO:0000313" key="2">
    <source>
        <dbReference type="EMBL" id="GBP70445.1"/>
    </source>
</evidence>
<dbReference type="EMBL" id="BGZK01001074">
    <property type="protein sequence ID" value="GBP70445.1"/>
    <property type="molecule type" value="Genomic_DNA"/>
</dbReference>
<keyword evidence="3" id="KW-1185">Reference proteome</keyword>
<proteinExistence type="predicted"/>
<feature type="compositionally biased region" description="Basic and acidic residues" evidence="1">
    <location>
        <begin position="25"/>
        <end position="40"/>
    </location>
</feature>
<feature type="region of interest" description="Disordered" evidence="1">
    <location>
        <begin position="25"/>
        <end position="45"/>
    </location>
</feature>
<dbReference type="AlphaFoldDB" id="A0A4C1Y7M7"/>
<gene>
    <name evidence="2" type="ORF">EVAR_41590_1</name>
</gene>
<accession>A0A4C1Y7M7</accession>
<evidence type="ECO:0000313" key="3">
    <source>
        <dbReference type="Proteomes" id="UP000299102"/>
    </source>
</evidence>
<dbReference type="OrthoDB" id="425681at2759"/>
<reference evidence="2 3" key="1">
    <citation type="journal article" date="2019" name="Commun. Biol.">
        <title>The bagworm genome reveals a unique fibroin gene that provides high tensile strength.</title>
        <authorList>
            <person name="Kono N."/>
            <person name="Nakamura H."/>
            <person name="Ohtoshi R."/>
            <person name="Tomita M."/>
            <person name="Numata K."/>
            <person name="Arakawa K."/>
        </authorList>
    </citation>
    <scope>NUCLEOTIDE SEQUENCE [LARGE SCALE GENOMIC DNA]</scope>
</reference>